<gene>
    <name evidence="1" type="ORF">CW751_00195</name>
</gene>
<dbReference type="RefSeq" id="WP_101332942.1">
    <property type="nucleotide sequence ID" value="NZ_PJNI01000001.1"/>
</dbReference>
<dbReference type="OrthoDB" id="1467011at2"/>
<accession>A0A2I0R5C9</accession>
<sequence length="190" mass="22113">MIKNLYYIVLTCLIVLFLSATNKNNSRQHQGPDKISFGVKIGILPTGGLTQYAMVFYKKGKRISIQEVSLTKLVKIGKGEWPLPRTTTFHDFFEEFNLYNDTLPDGRIIDYGAAFDSLWKIRFNVHPFDHSKGEGWSQGEIRPSLKQQAYIYNRYGVRGYDQDYFADTSFFKLLKDVMNPKWIQEYKSLN</sequence>
<evidence type="ECO:0000313" key="2">
    <source>
        <dbReference type="Proteomes" id="UP000236654"/>
    </source>
</evidence>
<dbReference type="Proteomes" id="UP000236654">
    <property type="component" value="Unassembled WGS sequence"/>
</dbReference>
<comment type="caution">
    <text evidence="1">The sequence shown here is derived from an EMBL/GenBank/DDBJ whole genome shotgun (WGS) entry which is preliminary data.</text>
</comment>
<organism evidence="1 2">
    <name type="scientific">Brumimicrobium salinarum</name>
    <dbReference type="NCBI Taxonomy" id="2058658"/>
    <lineage>
        <taxon>Bacteria</taxon>
        <taxon>Pseudomonadati</taxon>
        <taxon>Bacteroidota</taxon>
        <taxon>Flavobacteriia</taxon>
        <taxon>Flavobacteriales</taxon>
        <taxon>Crocinitomicaceae</taxon>
        <taxon>Brumimicrobium</taxon>
    </lineage>
</organism>
<name>A0A2I0R5C9_9FLAO</name>
<dbReference type="AlphaFoldDB" id="A0A2I0R5C9"/>
<evidence type="ECO:0000313" key="1">
    <source>
        <dbReference type="EMBL" id="PKR81796.1"/>
    </source>
</evidence>
<dbReference type="EMBL" id="PJNI01000001">
    <property type="protein sequence ID" value="PKR81796.1"/>
    <property type="molecule type" value="Genomic_DNA"/>
</dbReference>
<proteinExistence type="predicted"/>
<keyword evidence="2" id="KW-1185">Reference proteome</keyword>
<protein>
    <submittedName>
        <fullName evidence="1">Uncharacterized protein</fullName>
    </submittedName>
</protein>
<reference evidence="1 2" key="1">
    <citation type="submission" date="2017-12" db="EMBL/GenBank/DDBJ databases">
        <title>The draft genome sequence of Brumimicrobium saltpan LHR20.</title>
        <authorList>
            <person name="Do Z.-J."/>
            <person name="Luo H.-R."/>
        </authorList>
    </citation>
    <scope>NUCLEOTIDE SEQUENCE [LARGE SCALE GENOMIC DNA]</scope>
    <source>
        <strain evidence="1 2">LHR20</strain>
    </source>
</reference>